<dbReference type="EMBL" id="GBXI01000886">
    <property type="protein sequence ID" value="JAD13406.1"/>
    <property type="molecule type" value="Transcribed_RNA"/>
</dbReference>
<proteinExistence type="predicted"/>
<reference evidence="2" key="1">
    <citation type="submission" date="2014-11" db="EMBL/GenBank/DDBJ databases">
        <authorList>
            <person name="Geib S."/>
        </authorList>
    </citation>
    <scope>NUCLEOTIDE SEQUENCE</scope>
</reference>
<feature type="non-terminal residue" evidence="2">
    <location>
        <position position="1"/>
    </location>
</feature>
<gene>
    <name evidence="2" type="primary">rplO_1</name>
    <name evidence="2" type="ORF">g.14344</name>
</gene>
<dbReference type="GO" id="GO:0005840">
    <property type="term" value="C:ribosome"/>
    <property type="evidence" value="ECO:0007669"/>
    <property type="project" value="UniProtKB-KW"/>
</dbReference>
<accession>A0A0A1XQV8</accession>
<name>A0A0A1XQV8_ZEUCU</name>
<sequence length="101" mass="11506">FSYEQTRLSDLLLLLLRLADGQALPASGRVVWQAIGAPQLPFRSAPLKYAKTTSSGSLQIKKNMLHFFYWKKTIFFLCENKNKPLQPQPPTTIAAWRLKPC</sequence>
<keyword evidence="1" id="KW-0732">Signal</keyword>
<feature type="signal peptide" evidence="1">
    <location>
        <begin position="1"/>
        <end position="21"/>
    </location>
</feature>
<feature type="chain" id="PRO_5001995047" evidence="1">
    <location>
        <begin position="22"/>
        <end position="101"/>
    </location>
</feature>
<reference evidence="2" key="2">
    <citation type="journal article" date="2015" name="Gigascience">
        <title>Reconstructing a comprehensive transcriptome assembly of a white-pupal translocated strain of the pest fruit fly Bactrocera cucurbitae.</title>
        <authorList>
            <person name="Sim S.B."/>
            <person name="Calla B."/>
            <person name="Hall B."/>
            <person name="DeRego T."/>
            <person name="Geib S.M."/>
        </authorList>
    </citation>
    <scope>NUCLEOTIDE SEQUENCE</scope>
</reference>
<evidence type="ECO:0000256" key="1">
    <source>
        <dbReference type="SAM" id="SignalP"/>
    </source>
</evidence>
<evidence type="ECO:0000313" key="2">
    <source>
        <dbReference type="EMBL" id="JAD13406.1"/>
    </source>
</evidence>
<protein>
    <submittedName>
        <fullName evidence="2">50S ribosomal protein L15</fullName>
    </submittedName>
</protein>
<organism evidence="2">
    <name type="scientific">Zeugodacus cucurbitae</name>
    <name type="common">Melon fruit fly</name>
    <name type="synonym">Bactrocera cucurbitae</name>
    <dbReference type="NCBI Taxonomy" id="28588"/>
    <lineage>
        <taxon>Eukaryota</taxon>
        <taxon>Metazoa</taxon>
        <taxon>Ecdysozoa</taxon>
        <taxon>Arthropoda</taxon>
        <taxon>Hexapoda</taxon>
        <taxon>Insecta</taxon>
        <taxon>Pterygota</taxon>
        <taxon>Neoptera</taxon>
        <taxon>Endopterygota</taxon>
        <taxon>Diptera</taxon>
        <taxon>Brachycera</taxon>
        <taxon>Muscomorpha</taxon>
        <taxon>Tephritoidea</taxon>
        <taxon>Tephritidae</taxon>
        <taxon>Zeugodacus</taxon>
        <taxon>Zeugodacus</taxon>
    </lineage>
</organism>
<keyword evidence="2" id="KW-0689">Ribosomal protein</keyword>
<dbReference type="AlphaFoldDB" id="A0A0A1XQV8"/>
<keyword evidence="2" id="KW-0687">Ribonucleoprotein</keyword>